<dbReference type="AlphaFoldDB" id="A0A1X0E9T7"/>
<dbReference type="EMBL" id="MVHU01000009">
    <property type="protein sequence ID" value="ORA80750.1"/>
    <property type="molecule type" value="Genomic_DNA"/>
</dbReference>
<accession>A0A1X0E9T7</accession>
<dbReference type="Gene3D" id="3.40.50.1390">
    <property type="entry name" value="Resolvase, N-terminal catalytic domain"/>
    <property type="match status" value="1"/>
</dbReference>
<gene>
    <name evidence="4" type="ORF">BST28_08280</name>
</gene>
<evidence type="ECO:0000313" key="4">
    <source>
        <dbReference type="EMBL" id="ORA80750.1"/>
    </source>
</evidence>
<dbReference type="Pfam" id="PF07508">
    <property type="entry name" value="Recombinase"/>
    <property type="match status" value="1"/>
</dbReference>
<sequence length="499" mass="55153">MKYPTRVNSATQQIRAGCYLRISSDPQDKRAGVSRQREDTAALCEIKGWRVAGHYVDNDRSASNGKQRPEWDRLLSDIKAGKVDAIAAWDQDRGWRMMRELEELRRFFAGVGRPVLFATTGQGDIDLNSPTGVLTVHIKTAVSEHEIAMMRVRQLRAARQRAESGKPKWRRAFGYLPFVGDKRDDDGTREPDPVTAPLVAEAYRAILAGASLKDVAALFNDAGHYGLTGKPWTPSTVSLFMRAPRNAALRDYQGEILGPGTWTPLVDPDLWRAVQNKMNAPGRKPGPKAVSKHLLTGMLICGGCGHHLSGHWVMQRTGGQPGRLKAGEARRPGTIAHTITYACKGCYGCSIRAEHIEPMIHAWIVGTLEAPDAVDLLKSRQHDTADAEALRVERATLLARLDEIAAERADGLIDGRGYAAMTERVNAKLADIEQRQNDAERVRIFDDLPLGTPEVAAKVAELSPDRLRAVMDVLMEVTVMPVGKGGKEFKPERVQVKWR</sequence>
<feature type="domain" description="Resolvase/invertase-type recombinase catalytic" evidence="2">
    <location>
        <begin position="15"/>
        <end position="165"/>
    </location>
</feature>
<evidence type="ECO:0000256" key="1">
    <source>
        <dbReference type="SAM" id="Coils"/>
    </source>
</evidence>
<dbReference type="InterPro" id="IPR036162">
    <property type="entry name" value="Resolvase-like_N_sf"/>
</dbReference>
<dbReference type="PANTHER" id="PTHR30461">
    <property type="entry name" value="DNA-INVERTASE FROM LAMBDOID PROPHAGE"/>
    <property type="match status" value="1"/>
</dbReference>
<organism evidence="4 5">
    <name type="scientific">Mycolicibacter kumamotonensis</name>
    <dbReference type="NCBI Taxonomy" id="354243"/>
    <lineage>
        <taxon>Bacteria</taxon>
        <taxon>Bacillati</taxon>
        <taxon>Actinomycetota</taxon>
        <taxon>Actinomycetes</taxon>
        <taxon>Mycobacteriales</taxon>
        <taxon>Mycobacteriaceae</taxon>
        <taxon>Mycolicibacter</taxon>
    </lineage>
</organism>
<name>A0A1X0E9T7_9MYCO</name>
<evidence type="ECO:0000259" key="3">
    <source>
        <dbReference type="PROSITE" id="PS51737"/>
    </source>
</evidence>
<dbReference type="Proteomes" id="UP000192713">
    <property type="component" value="Unassembled WGS sequence"/>
</dbReference>
<dbReference type="SMART" id="SM00857">
    <property type="entry name" value="Resolvase"/>
    <property type="match status" value="1"/>
</dbReference>
<keyword evidence="1" id="KW-0175">Coiled coil</keyword>
<proteinExistence type="predicted"/>
<dbReference type="InterPro" id="IPR011109">
    <property type="entry name" value="DNA_bind_recombinase_dom"/>
</dbReference>
<dbReference type="SUPFAM" id="SSF53041">
    <property type="entry name" value="Resolvase-like"/>
    <property type="match status" value="1"/>
</dbReference>
<feature type="domain" description="Recombinase" evidence="3">
    <location>
        <begin position="172"/>
        <end position="284"/>
    </location>
</feature>
<comment type="caution">
    <text evidence="4">The sequence shown here is derived from an EMBL/GenBank/DDBJ whole genome shotgun (WGS) entry which is preliminary data.</text>
</comment>
<dbReference type="PANTHER" id="PTHR30461:SF23">
    <property type="entry name" value="DNA RECOMBINASE-RELATED"/>
    <property type="match status" value="1"/>
</dbReference>
<dbReference type="CDD" id="cd00338">
    <property type="entry name" value="Ser_Recombinase"/>
    <property type="match status" value="1"/>
</dbReference>
<dbReference type="PROSITE" id="PS51736">
    <property type="entry name" value="RECOMBINASES_3"/>
    <property type="match status" value="1"/>
</dbReference>
<reference evidence="4 5" key="1">
    <citation type="submission" date="2017-02" db="EMBL/GenBank/DDBJ databases">
        <title>The new phylogeny of genus Mycobacterium.</title>
        <authorList>
            <person name="Tortoli E."/>
            <person name="Trovato A."/>
            <person name="Cirillo D.M."/>
        </authorList>
    </citation>
    <scope>NUCLEOTIDE SEQUENCE [LARGE SCALE GENOMIC DNA]</scope>
    <source>
        <strain evidence="4 5">DSM 45093</strain>
    </source>
</reference>
<evidence type="ECO:0000313" key="5">
    <source>
        <dbReference type="Proteomes" id="UP000192713"/>
    </source>
</evidence>
<dbReference type="InterPro" id="IPR006119">
    <property type="entry name" value="Resolv_N"/>
</dbReference>
<dbReference type="GO" id="GO:0003677">
    <property type="term" value="F:DNA binding"/>
    <property type="evidence" value="ECO:0007669"/>
    <property type="project" value="InterPro"/>
</dbReference>
<dbReference type="InterPro" id="IPR038109">
    <property type="entry name" value="DNA_bind_recomb_sf"/>
</dbReference>
<evidence type="ECO:0000259" key="2">
    <source>
        <dbReference type="PROSITE" id="PS51736"/>
    </source>
</evidence>
<dbReference type="PROSITE" id="PS51737">
    <property type="entry name" value="RECOMBINASE_DNA_BIND"/>
    <property type="match status" value="1"/>
</dbReference>
<dbReference type="InterPro" id="IPR050639">
    <property type="entry name" value="SSR_resolvase"/>
</dbReference>
<dbReference type="GO" id="GO:0000150">
    <property type="term" value="F:DNA strand exchange activity"/>
    <property type="evidence" value="ECO:0007669"/>
    <property type="project" value="InterPro"/>
</dbReference>
<protein>
    <submittedName>
        <fullName evidence="4">Serine recombinase</fullName>
    </submittedName>
</protein>
<dbReference type="Pfam" id="PF00239">
    <property type="entry name" value="Resolvase"/>
    <property type="match status" value="1"/>
</dbReference>
<feature type="coiled-coil region" evidence="1">
    <location>
        <begin position="387"/>
        <end position="442"/>
    </location>
</feature>
<dbReference type="Gene3D" id="3.90.1750.20">
    <property type="entry name" value="Putative Large Serine Recombinase, Chain B, Domain 2"/>
    <property type="match status" value="1"/>
</dbReference>